<dbReference type="GO" id="GO:0004553">
    <property type="term" value="F:hydrolase activity, hydrolyzing O-glycosyl compounds"/>
    <property type="evidence" value="ECO:0007669"/>
    <property type="project" value="InterPro"/>
</dbReference>
<dbReference type="OrthoDB" id="2142040at2759"/>
<evidence type="ECO:0000313" key="3">
    <source>
        <dbReference type="Proteomes" id="UP000092666"/>
    </source>
</evidence>
<dbReference type="SUPFAM" id="SSF51055">
    <property type="entry name" value="Carbohydrate binding domain"/>
    <property type="match status" value="1"/>
</dbReference>
<protein>
    <submittedName>
        <fullName evidence="2">Uncharacterized protein</fullName>
    </submittedName>
</protein>
<feature type="region of interest" description="Disordered" evidence="1">
    <location>
        <begin position="83"/>
        <end position="175"/>
    </location>
</feature>
<feature type="compositionally biased region" description="Pro residues" evidence="1">
    <location>
        <begin position="7"/>
        <end position="19"/>
    </location>
</feature>
<evidence type="ECO:0000313" key="2">
    <source>
        <dbReference type="EMBL" id="OCF30741.1"/>
    </source>
</evidence>
<proteinExistence type="predicted"/>
<evidence type="ECO:0000256" key="1">
    <source>
        <dbReference type="SAM" id="MobiDB-lite"/>
    </source>
</evidence>
<feature type="compositionally biased region" description="Polar residues" evidence="1">
    <location>
        <begin position="115"/>
        <end position="133"/>
    </location>
</feature>
<dbReference type="PANTHER" id="PTHR31649">
    <property type="entry name" value="AGAP009604-PA"/>
    <property type="match status" value="1"/>
</dbReference>
<dbReference type="AlphaFoldDB" id="A0A1B9GIG1"/>
<dbReference type="Proteomes" id="UP000092666">
    <property type="component" value="Unassembled WGS sequence"/>
</dbReference>
<dbReference type="Pfam" id="PF11901">
    <property type="entry name" value="DM9"/>
    <property type="match status" value="1"/>
</dbReference>
<reference evidence="3" key="2">
    <citation type="submission" date="2013-12" db="EMBL/GenBank/DDBJ databases">
        <title>Evolution of pathogenesis and genome organization in the Tremellales.</title>
        <authorList>
            <person name="Cuomo C."/>
            <person name="Litvintseva A."/>
            <person name="Heitman J."/>
            <person name="Chen Y."/>
            <person name="Sun S."/>
            <person name="Springer D."/>
            <person name="Dromer F."/>
            <person name="Young S."/>
            <person name="Zeng Q."/>
            <person name="Chapman S."/>
            <person name="Gujja S."/>
            <person name="Saif S."/>
            <person name="Birren B."/>
        </authorList>
    </citation>
    <scope>NUCLEOTIDE SEQUENCE [LARGE SCALE GENOMIC DNA]</scope>
    <source>
        <strain evidence="3">BCC8398</strain>
    </source>
</reference>
<dbReference type="SMART" id="SM00696">
    <property type="entry name" value="DM9"/>
    <property type="match status" value="1"/>
</dbReference>
<organism evidence="2 3">
    <name type="scientific">Kwoniella heveanensis BCC8398</name>
    <dbReference type="NCBI Taxonomy" id="1296120"/>
    <lineage>
        <taxon>Eukaryota</taxon>
        <taxon>Fungi</taxon>
        <taxon>Dikarya</taxon>
        <taxon>Basidiomycota</taxon>
        <taxon>Agaricomycotina</taxon>
        <taxon>Tremellomycetes</taxon>
        <taxon>Tremellales</taxon>
        <taxon>Cryptococcaceae</taxon>
        <taxon>Kwoniella</taxon>
    </lineage>
</organism>
<dbReference type="GO" id="GO:0005576">
    <property type="term" value="C:extracellular region"/>
    <property type="evidence" value="ECO:0007669"/>
    <property type="project" value="InterPro"/>
</dbReference>
<dbReference type="GO" id="GO:0005975">
    <property type="term" value="P:carbohydrate metabolic process"/>
    <property type="evidence" value="ECO:0007669"/>
    <property type="project" value="InterPro"/>
</dbReference>
<dbReference type="InterPro" id="IPR036573">
    <property type="entry name" value="CBM_sf_5/12"/>
</dbReference>
<dbReference type="PANTHER" id="PTHR31649:SF1">
    <property type="entry name" value="FARNESOIC ACID O-METHYL TRANSFERASE DOMAIN-CONTAINING PROTEIN"/>
    <property type="match status" value="1"/>
</dbReference>
<accession>A0A1B9GIG1</accession>
<sequence length="437" mass="48651">MRQPDLYHPPPDQPQPQPQPQQQASSSTPPPWSASVNYPYGAVVWYAGSFWRCEAGHSSRPEPDGAPTNNLYLWTPIGPSGGYPSVQQFAQQQQQYPQQGYYSQPAPSYYDHQAPGSSQGYYNAPIASSSSQLYAPVPRHPSSLAPSPSHYEGQEKDDTPSSGETVTAPYDLAGKRGLTPSGSTAFFANMANESIRYITLREEAHKAKDKDELKDELKGKRVWRVGGLGVWAYSDDKEQEETKKRLWRDWGEKHGQKDWLEVARERKQFYEKESKGVKPLFQWKLVEKGQRLPDDALPIGNEQDGAALYAARAWWEGGVHLGKAGHHLNNGASISYGGAEIGLDTYEVLCGPLNEPYLVKWMTYRHGEIAKVEGWQPVEGGREKDGTALLLAKGEYENGQHPGKCLINDDHACVGYGGGELWVRPFSILAYADADRR</sequence>
<feature type="compositionally biased region" description="Low complexity" evidence="1">
    <location>
        <begin position="83"/>
        <end position="110"/>
    </location>
</feature>
<name>A0A1B9GIG1_9TREE</name>
<dbReference type="GO" id="GO:0030246">
    <property type="term" value="F:carbohydrate binding"/>
    <property type="evidence" value="ECO:0007669"/>
    <property type="project" value="InterPro"/>
</dbReference>
<gene>
    <name evidence="2" type="ORF">I316_07627</name>
</gene>
<dbReference type="EMBL" id="KV700143">
    <property type="protein sequence ID" value="OCF30741.1"/>
    <property type="molecule type" value="Genomic_DNA"/>
</dbReference>
<keyword evidence="3" id="KW-1185">Reference proteome</keyword>
<reference evidence="2 3" key="1">
    <citation type="submission" date="2013-07" db="EMBL/GenBank/DDBJ databases">
        <title>The Genome Sequence of Cryptococcus heveanensis BCC8398.</title>
        <authorList>
            <consortium name="The Broad Institute Genome Sequencing Platform"/>
            <person name="Cuomo C."/>
            <person name="Litvintseva A."/>
            <person name="Chen Y."/>
            <person name="Heitman J."/>
            <person name="Sun S."/>
            <person name="Springer D."/>
            <person name="Dromer F."/>
            <person name="Young S.K."/>
            <person name="Zeng Q."/>
            <person name="Gargeya S."/>
            <person name="Fitzgerald M."/>
            <person name="Abouelleil A."/>
            <person name="Alvarado L."/>
            <person name="Berlin A.M."/>
            <person name="Chapman S.B."/>
            <person name="Dewar J."/>
            <person name="Goldberg J."/>
            <person name="Griggs A."/>
            <person name="Gujja S."/>
            <person name="Hansen M."/>
            <person name="Howarth C."/>
            <person name="Imamovic A."/>
            <person name="Larimer J."/>
            <person name="McCowan C."/>
            <person name="Murphy C."/>
            <person name="Pearson M."/>
            <person name="Priest M."/>
            <person name="Roberts A."/>
            <person name="Saif S."/>
            <person name="Shea T."/>
            <person name="Sykes S."/>
            <person name="Wortman J."/>
            <person name="Nusbaum C."/>
            <person name="Birren B."/>
        </authorList>
    </citation>
    <scope>NUCLEOTIDE SEQUENCE [LARGE SCALE GENOMIC DNA]</scope>
    <source>
        <strain evidence="2 3">BCC8398</strain>
    </source>
</reference>
<dbReference type="STRING" id="1296120.A0A1B9GIG1"/>
<feature type="region of interest" description="Disordered" evidence="1">
    <location>
        <begin position="1"/>
        <end position="32"/>
    </location>
</feature>
<dbReference type="InterPro" id="IPR006616">
    <property type="entry name" value="DM9_repeat"/>
</dbReference>
<dbReference type="Gene3D" id="2.10.10.20">
    <property type="entry name" value="Carbohydrate-binding module superfamily 5/12"/>
    <property type="match status" value="1"/>
</dbReference>